<protein>
    <submittedName>
        <fullName evidence="2">Uncharacterized protein</fullName>
    </submittedName>
</protein>
<feature type="region of interest" description="Disordered" evidence="1">
    <location>
        <begin position="50"/>
        <end position="103"/>
    </location>
</feature>
<organism evidence="2 3">
    <name type="scientific">Extremus antarcticus</name>
    <dbReference type="NCBI Taxonomy" id="702011"/>
    <lineage>
        <taxon>Eukaryota</taxon>
        <taxon>Fungi</taxon>
        <taxon>Dikarya</taxon>
        <taxon>Ascomycota</taxon>
        <taxon>Pezizomycotina</taxon>
        <taxon>Dothideomycetes</taxon>
        <taxon>Dothideomycetidae</taxon>
        <taxon>Mycosphaerellales</taxon>
        <taxon>Extremaceae</taxon>
        <taxon>Extremus</taxon>
    </lineage>
</organism>
<gene>
    <name evidence="2" type="ORF">LTR09_006685</name>
</gene>
<evidence type="ECO:0000313" key="2">
    <source>
        <dbReference type="EMBL" id="KAK3052093.1"/>
    </source>
</evidence>
<sequence>MASSSSQTAAAANRFAGLQLNVSGDEPAADTGDGAGQVVDEHVADERSFQRVAGNPEHDHRRSTAVTDGIYSTDKPQVSKLRFKTTDDEETHPRYGAGNPEYNYRMSTAVTDGIYSTDKPQVSKVRFKYRENSEEYWYPASGPITNNSHSAHKPIPADLRFNSAKRRGYQAGSVGALRWKARYHTSR</sequence>
<dbReference type="Proteomes" id="UP001271007">
    <property type="component" value="Unassembled WGS sequence"/>
</dbReference>
<dbReference type="AlphaFoldDB" id="A0AAJ0DDN6"/>
<evidence type="ECO:0000313" key="3">
    <source>
        <dbReference type="Proteomes" id="UP001271007"/>
    </source>
</evidence>
<reference evidence="2" key="1">
    <citation type="submission" date="2023-04" db="EMBL/GenBank/DDBJ databases">
        <title>Black Yeasts Isolated from many extreme environments.</title>
        <authorList>
            <person name="Coleine C."/>
            <person name="Stajich J.E."/>
            <person name="Selbmann L."/>
        </authorList>
    </citation>
    <scope>NUCLEOTIDE SEQUENCE</scope>
    <source>
        <strain evidence="2">CCFEE 5312</strain>
    </source>
</reference>
<keyword evidence="3" id="KW-1185">Reference proteome</keyword>
<name>A0AAJ0DDN6_9PEZI</name>
<evidence type="ECO:0000256" key="1">
    <source>
        <dbReference type="SAM" id="MobiDB-lite"/>
    </source>
</evidence>
<proteinExistence type="predicted"/>
<dbReference type="EMBL" id="JAWDJX010000022">
    <property type="protein sequence ID" value="KAK3052093.1"/>
    <property type="molecule type" value="Genomic_DNA"/>
</dbReference>
<comment type="caution">
    <text evidence="2">The sequence shown here is derived from an EMBL/GenBank/DDBJ whole genome shotgun (WGS) entry which is preliminary data.</text>
</comment>
<accession>A0AAJ0DDN6</accession>